<evidence type="ECO:0000313" key="8">
    <source>
        <dbReference type="EMBL" id="VVT48907.1"/>
    </source>
</evidence>
<keyword evidence="3" id="KW-0809">Transit peptide</keyword>
<sequence>MLSRAFTRRAIAPTLRRNFTSVKHGHESEVRSAFTYKPDAAAGAEFIKLEEETAHHSEATAKFWGKISLFVVVPVIAATAIHTYIIEKEHFEHLAAHPRLPDSELPPEFDYQNVRTTRFFWGNGDKTLFWNDYFNHKRESD</sequence>
<protein>
    <recommendedName>
        <fullName evidence="10">Cytochrome c oxidase polypeptide VIa</fullName>
    </recommendedName>
</protein>
<dbReference type="Gene3D" id="4.10.95.10">
    <property type="entry name" value="Cytochrome c oxidase, subunit VIa"/>
    <property type="match status" value="1"/>
</dbReference>
<evidence type="ECO:0000256" key="7">
    <source>
        <dbReference type="SAM" id="Phobius"/>
    </source>
</evidence>
<keyword evidence="7" id="KW-1133">Transmembrane helix</keyword>
<dbReference type="GO" id="GO:0006123">
    <property type="term" value="P:mitochondrial electron transport, cytochrome c to oxygen"/>
    <property type="evidence" value="ECO:0007669"/>
    <property type="project" value="TreeGrafter"/>
</dbReference>
<keyword evidence="2" id="KW-0999">Mitochondrion inner membrane</keyword>
<dbReference type="PANTHER" id="PTHR11504:SF0">
    <property type="entry name" value="CYTOCHROME C OXIDASE SUBUNIT"/>
    <property type="match status" value="1"/>
</dbReference>
<evidence type="ECO:0000256" key="3">
    <source>
        <dbReference type="ARBA" id="ARBA00022946"/>
    </source>
</evidence>
<dbReference type="RefSeq" id="XP_031852620.1">
    <property type="nucleotide sequence ID" value="XM_031996729.1"/>
</dbReference>
<dbReference type="InterPro" id="IPR001349">
    <property type="entry name" value="Cyt_c_oxidase_su6a"/>
</dbReference>
<dbReference type="Pfam" id="PF02046">
    <property type="entry name" value="COX6A"/>
    <property type="match status" value="1"/>
</dbReference>
<dbReference type="SUPFAM" id="SSF81411">
    <property type="entry name" value="Mitochondrial cytochrome c oxidase subunit VIa"/>
    <property type="match status" value="1"/>
</dbReference>
<dbReference type="AlphaFoldDB" id="A0A5E8BCA3"/>
<comment type="subcellular location">
    <subcellularLocation>
        <location evidence="1">Mitochondrion inner membrane</location>
    </subcellularLocation>
</comment>
<reference evidence="8 9" key="1">
    <citation type="submission" date="2019-09" db="EMBL/GenBank/DDBJ databases">
        <authorList>
            <person name="Brejova B."/>
        </authorList>
    </citation>
    <scope>NUCLEOTIDE SEQUENCE [LARGE SCALE GENOMIC DNA]</scope>
</reference>
<evidence type="ECO:0000256" key="5">
    <source>
        <dbReference type="ARBA" id="ARBA00023136"/>
    </source>
</evidence>
<evidence type="ECO:0000256" key="2">
    <source>
        <dbReference type="ARBA" id="ARBA00022792"/>
    </source>
</evidence>
<gene>
    <name evidence="8" type="ORF">SAPINGB_P002009</name>
</gene>
<dbReference type="Proteomes" id="UP000398389">
    <property type="component" value="Unassembled WGS sequence"/>
</dbReference>
<evidence type="ECO:0000256" key="4">
    <source>
        <dbReference type="ARBA" id="ARBA00023128"/>
    </source>
</evidence>
<evidence type="ECO:0000313" key="9">
    <source>
        <dbReference type="Proteomes" id="UP000398389"/>
    </source>
</evidence>
<dbReference type="PANTHER" id="PTHR11504">
    <property type="entry name" value="CYTOCHROME C OXIDASE POLYPEPTIDE VIA"/>
    <property type="match status" value="1"/>
</dbReference>
<keyword evidence="5 7" id="KW-0472">Membrane</keyword>
<keyword evidence="9" id="KW-1185">Reference proteome</keyword>
<keyword evidence="7" id="KW-0812">Transmembrane</keyword>
<accession>A0A5E8BCA3</accession>
<dbReference type="GeneID" id="43580829"/>
<dbReference type="GO" id="GO:0030234">
    <property type="term" value="F:enzyme regulator activity"/>
    <property type="evidence" value="ECO:0007669"/>
    <property type="project" value="TreeGrafter"/>
</dbReference>
<evidence type="ECO:0000256" key="1">
    <source>
        <dbReference type="ARBA" id="ARBA00004273"/>
    </source>
</evidence>
<dbReference type="EMBL" id="CABVLU010000002">
    <property type="protein sequence ID" value="VVT48907.1"/>
    <property type="molecule type" value="Genomic_DNA"/>
</dbReference>
<dbReference type="OrthoDB" id="5947505at2759"/>
<comment type="similarity">
    <text evidence="6">Belongs to the cytochrome c oxidase subunit 6A family.</text>
</comment>
<dbReference type="InterPro" id="IPR036418">
    <property type="entry name" value="Cyt_c_oxidase_su6a_sf"/>
</dbReference>
<name>A0A5E8BCA3_9ASCO</name>
<feature type="transmembrane region" description="Helical" evidence="7">
    <location>
        <begin position="67"/>
        <end position="86"/>
    </location>
</feature>
<dbReference type="GO" id="GO:0005743">
    <property type="term" value="C:mitochondrial inner membrane"/>
    <property type="evidence" value="ECO:0007669"/>
    <property type="project" value="UniProtKB-SubCell"/>
</dbReference>
<keyword evidence="4" id="KW-0496">Mitochondrion</keyword>
<organism evidence="8 9">
    <name type="scientific">Magnusiomyces paraingens</name>
    <dbReference type="NCBI Taxonomy" id="2606893"/>
    <lineage>
        <taxon>Eukaryota</taxon>
        <taxon>Fungi</taxon>
        <taxon>Dikarya</taxon>
        <taxon>Ascomycota</taxon>
        <taxon>Saccharomycotina</taxon>
        <taxon>Dipodascomycetes</taxon>
        <taxon>Dipodascales</taxon>
        <taxon>Dipodascaceae</taxon>
        <taxon>Magnusiomyces</taxon>
    </lineage>
</organism>
<proteinExistence type="inferred from homology"/>
<evidence type="ECO:0008006" key="10">
    <source>
        <dbReference type="Google" id="ProtNLM"/>
    </source>
</evidence>
<evidence type="ECO:0000256" key="6">
    <source>
        <dbReference type="RuleBase" id="RU004396"/>
    </source>
</evidence>